<dbReference type="EnsemblPlants" id="AES91597">
    <property type="protein sequence ID" value="AES91597"/>
    <property type="gene ID" value="MTR_4g115290"/>
</dbReference>
<reference evidence="1 3" key="2">
    <citation type="journal article" date="2014" name="BMC Genomics">
        <title>An improved genome release (version Mt4.0) for the model legume Medicago truncatula.</title>
        <authorList>
            <person name="Tang H."/>
            <person name="Krishnakumar V."/>
            <person name="Bidwell S."/>
            <person name="Rosen B."/>
            <person name="Chan A."/>
            <person name="Zhou S."/>
            <person name="Gentzbittel L."/>
            <person name="Childs K.L."/>
            <person name="Yandell M."/>
            <person name="Gundlach H."/>
            <person name="Mayer K.F."/>
            <person name="Schwartz D.C."/>
            <person name="Town C.D."/>
        </authorList>
    </citation>
    <scope>GENOME REANNOTATION</scope>
    <source>
        <strain evidence="2 3">cv. Jemalong A17</strain>
    </source>
</reference>
<organism evidence="1 3">
    <name type="scientific">Medicago truncatula</name>
    <name type="common">Barrel medic</name>
    <name type="synonym">Medicago tribuloides</name>
    <dbReference type="NCBI Taxonomy" id="3880"/>
    <lineage>
        <taxon>Eukaryota</taxon>
        <taxon>Viridiplantae</taxon>
        <taxon>Streptophyta</taxon>
        <taxon>Embryophyta</taxon>
        <taxon>Tracheophyta</taxon>
        <taxon>Spermatophyta</taxon>
        <taxon>Magnoliopsida</taxon>
        <taxon>eudicotyledons</taxon>
        <taxon>Gunneridae</taxon>
        <taxon>Pentapetalae</taxon>
        <taxon>rosids</taxon>
        <taxon>fabids</taxon>
        <taxon>Fabales</taxon>
        <taxon>Fabaceae</taxon>
        <taxon>Papilionoideae</taxon>
        <taxon>50 kb inversion clade</taxon>
        <taxon>NPAAA clade</taxon>
        <taxon>Hologalegina</taxon>
        <taxon>IRL clade</taxon>
        <taxon>Trifolieae</taxon>
        <taxon>Medicago</taxon>
    </lineage>
</organism>
<dbReference type="Proteomes" id="UP000002051">
    <property type="component" value="Chromosome 4"/>
</dbReference>
<evidence type="ECO:0000313" key="1">
    <source>
        <dbReference type="EMBL" id="AES91597.1"/>
    </source>
</evidence>
<keyword evidence="3" id="KW-1185">Reference proteome</keyword>
<dbReference type="HOGENOM" id="CLU_2458190_0_0_1"/>
<dbReference type="AlphaFoldDB" id="G7JFC1"/>
<evidence type="ECO:0000313" key="3">
    <source>
        <dbReference type="Proteomes" id="UP000002051"/>
    </source>
</evidence>
<sequence length="89" mass="10286">MTLMGVHGCCLRSGWTSDDELDNTTIEHNKLNDGAMRWLYLNVVMEPYPDSDSAAISHAVSACLSDWNFKIVVWFWQLQLRLLWILVSR</sequence>
<accession>G7JFC1</accession>
<reference evidence="1 3" key="1">
    <citation type="journal article" date="2011" name="Nature">
        <title>The Medicago genome provides insight into the evolution of rhizobial symbioses.</title>
        <authorList>
            <person name="Young N.D."/>
            <person name="Debelle F."/>
            <person name="Oldroyd G.E."/>
            <person name="Geurts R."/>
            <person name="Cannon S.B."/>
            <person name="Udvardi M.K."/>
            <person name="Benedito V.A."/>
            <person name="Mayer K.F."/>
            <person name="Gouzy J."/>
            <person name="Schoof H."/>
            <person name="Van de Peer Y."/>
            <person name="Proost S."/>
            <person name="Cook D.R."/>
            <person name="Meyers B.C."/>
            <person name="Spannagl M."/>
            <person name="Cheung F."/>
            <person name="De Mita S."/>
            <person name="Krishnakumar V."/>
            <person name="Gundlach H."/>
            <person name="Zhou S."/>
            <person name="Mudge J."/>
            <person name="Bharti A.K."/>
            <person name="Murray J.D."/>
            <person name="Naoumkina M.A."/>
            <person name="Rosen B."/>
            <person name="Silverstein K.A."/>
            <person name="Tang H."/>
            <person name="Rombauts S."/>
            <person name="Zhao P.X."/>
            <person name="Zhou P."/>
            <person name="Barbe V."/>
            <person name="Bardou P."/>
            <person name="Bechner M."/>
            <person name="Bellec A."/>
            <person name="Berger A."/>
            <person name="Berges H."/>
            <person name="Bidwell S."/>
            <person name="Bisseling T."/>
            <person name="Choisne N."/>
            <person name="Couloux A."/>
            <person name="Denny R."/>
            <person name="Deshpande S."/>
            <person name="Dai X."/>
            <person name="Doyle J.J."/>
            <person name="Dudez A.M."/>
            <person name="Farmer A.D."/>
            <person name="Fouteau S."/>
            <person name="Franken C."/>
            <person name="Gibelin C."/>
            <person name="Gish J."/>
            <person name="Goldstein S."/>
            <person name="Gonzalez A.J."/>
            <person name="Green P.J."/>
            <person name="Hallab A."/>
            <person name="Hartog M."/>
            <person name="Hua A."/>
            <person name="Humphray S.J."/>
            <person name="Jeong D.H."/>
            <person name="Jing Y."/>
            <person name="Jocker A."/>
            <person name="Kenton S.M."/>
            <person name="Kim D.J."/>
            <person name="Klee K."/>
            <person name="Lai H."/>
            <person name="Lang C."/>
            <person name="Lin S."/>
            <person name="Macmil S.L."/>
            <person name="Magdelenat G."/>
            <person name="Matthews L."/>
            <person name="McCorrison J."/>
            <person name="Monaghan E.L."/>
            <person name="Mun J.H."/>
            <person name="Najar F.Z."/>
            <person name="Nicholson C."/>
            <person name="Noirot C."/>
            <person name="O'Bleness M."/>
            <person name="Paule C.R."/>
            <person name="Poulain J."/>
            <person name="Prion F."/>
            <person name="Qin B."/>
            <person name="Qu C."/>
            <person name="Retzel E.F."/>
            <person name="Riddle C."/>
            <person name="Sallet E."/>
            <person name="Samain S."/>
            <person name="Samson N."/>
            <person name="Sanders I."/>
            <person name="Saurat O."/>
            <person name="Scarpelli C."/>
            <person name="Schiex T."/>
            <person name="Segurens B."/>
            <person name="Severin A.J."/>
            <person name="Sherrier D.J."/>
            <person name="Shi R."/>
            <person name="Sims S."/>
            <person name="Singer S.R."/>
            <person name="Sinharoy S."/>
            <person name="Sterck L."/>
            <person name="Viollet A."/>
            <person name="Wang B.B."/>
            <person name="Wang K."/>
            <person name="Wang M."/>
            <person name="Wang X."/>
            <person name="Warfsmann J."/>
            <person name="Weissenbach J."/>
            <person name="White D.D."/>
            <person name="White J.D."/>
            <person name="Wiley G.B."/>
            <person name="Wincker P."/>
            <person name="Xing Y."/>
            <person name="Yang L."/>
            <person name="Yao Z."/>
            <person name="Ying F."/>
            <person name="Zhai J."/>
            <person name="Zhou L."/>
            <person name="Zuber A."/>
            <person name="Denarie J."/>
            <person name="Dixon R.A."/>
            <person name="May G.D."/>
            <person name="Schwartz D.C."/>
            <person name="Rogers J."/>
            <person name="Quetier F."/>
            <person name="Town C.D."/>
            <person name="Roe B.A."/>
        </authorList>
    </citation>
    <scope>NUCLEOTIDE SEQUENCE [LARGE SCALE GENOMIC DNA]</scope>
    <source>
        <strain evidence="1">A17</strain>
        <strain evidence="2 3">cv. Jemalong A17</strain>
    </source>
</reference>
<name>G7JFC1_MEDTR</name>
<dbReference type="EMBL" id="CM001220">
    <property type="protein sequence ID" value="AES91597.1"/>
    <property type="molecule type" value="Genomic_DNA"/>
</dbReference>
<evidence type="ECO:0000313" key="2">
    <source>
        <dbReference type="EnsemblPlants" id="AES91597"/>
    </source>
</evidence>
<dbReference type="PaxDb" id="3880-AES91597"/>
<gene>
    <name evidence="1" type="ordered locus">MTR_4g115290</name>
</gene>
<protein>
    <submittedName>
        <fullName evidence="1 2">Uncharacterized protein</fullName>
    </submittedName>
</protein>
<reference evidence="2" key="3">
    <citation type="submission" date="2015-04" db="UniProtKB">
        <authorList>
            <consortium name="EnsemblPlants"/>
        </authorList>
    </citation>
    <scope>IDENTIFICATION</scope>
    <source>
        <strain evidence="2">cv. Jemalong A17</strain>
    </source>
</reference>
<proteinExistence type="predicted"/>